<reference evidence="1" key="2">
    <citation type="journal article" date="2015" name="Fish Shellfish Immunol.">
        <title>Early steps in the European eel (Anguilla anguilla)-Vibrio vulnificus interaction in the gills: Role of the RtxA13 toxin.</title>
        <authorList>
            <person name="Callol A."/>
            <person name="Pajuelo D."/>
            <person name="Ebbesson L."/>
            <person name="Teles M."/>
            <person name="MacKenzie S."/>
            <person name="Amaro C."/>
        </authorList>
    </citation>
    <scope>NUCLEOTIDE SEQUENCE</scope>
</reference>
<dbReference type="EMBL" id="GBXM01042255">
    <property type="protein sequence ID" value="JAH66322.1"/>
    <property type="molecule type" value="Transcribed_RNA"/>
</dbReference>
<name>A0A0E9UKJ4_ANGAN</name>
<dbReference type="AlphaFoldDB" id="A0A0E9UKJ4"/>
<organism evidence="1">
    <name type="scientific">Anguilla anguilla</name>
    <name type="common">European freshwater eel</name>
    <name type="synonym">Muraena anguilla</name>
    <dbReference type="NCBI Taxonomy" id="7936"/>
    <lineage>
        <taxon>Eukaryota</taxon>
        <taxon>Metazoa</taxon>
        <taxon>Chordata</taxon>
        <taxon>Craniata</taxon>
        <taxon>Vertebrata</taxon>
        <taxon>Euteleostomi</taxon>
        <taxon>Actinopterygii</taxon>
        <taxon>Neopterygii</taxon>
        <taxon>Teleostei</taxon>
        <taxon>Anguilliformes</taxon>
        <taxon>Anguillidae</taxon>
        <taxon>Anguilla</taxon>
    </lineage>
</organism>
<evidence type="ECO:0000313" key="1">
    <source>
        <dbReference type="EMBL" id="JAH66322.1"/>
    </source>
</evidence>
<protein>
    <submittedName>
        <fullName evidence="1">Uncharacterized protein</fullName>
    </submittedName>
</protein>
<accession>A0A0E9UKJ4</accession>
<sequence>MYIIEAMTKIITNNCRDWAIWLGNSD</sequence>
<proteinExistence type="predicted"/>
<reference evidence="1" key="1">
    <citation type="submission" date="2014-11" db="EMBL/GenBank/DDBJ databases">
        <authorList>
            <person name="Amaro Gonzalez C."/>
        </authorList>
    </citation>
    <scope>NUCLEOTIDE SEQUENCE</scope>
</reference>